<feature type="transmembrane region" description="Helical" evidence="1">
    <location>
        <begin position="508"/>
        <end position="532"/>
    </location>
</feature>
<dbReference type="VEuPathDB" id="TrichDB:TVAG_178830"/>
<protein>
    <recommendedName>
        <fullName evidence="4">Meckelin</fullName>
    </recommendedName>
</protein>
<dbReference type="OMA" id="FDLESWM"/>
<dbReference type="PANTHER" id="PTHR21274:SF0">
    <property type="entry name" value="MECKELIN"/>
    <property type="match status" value="1"/>
</dbReference>
<dbReference type="Pfam" id="PF09773">
    <property type="entry name" value="Meckelin"/>
    <property type="match status" value="1"/>
</dbReference>
<dbReference type="eggNOG" id="KOG4611">
    <property type="taxonomic scope" value="Eukaryota"/>
</dbReference>
<dbReference type="KEGG" id="tva:4750319"/>
<keyword evidence="1" id="KW-0472">Membrane</keyword>
<dbReference type="GO" id="GO:0036038">
    <property type="term" value="C:MKS complex"/>
    <property type="evidence" value="ECO:0007669"/>
    <property type="project" value="InterPro"/>
</dbReference>
<accession>A2FR54</accession>
<dbReference type="GO" id="GO:0035869">
    <property type="term" value="C:ciliary transition zone"/>
    <property type="evidence" value="ECO:0000318"/>
    <property type="project" value="GO_Central"/>
</dbReference>
<dbReference type="GO" id="GO:0060271">
    <property type="term" value="P:cilium assembly"/>
    <property type="evidence" value="ECO:0000318"/>
    <property type="project" value="GO_Central"/>
</dbReference>
<dbReference type="InterPro" id="IPR019170">
    <property type="entry name" value="Meckelin"/>
</dbReference>
<gene>
    <name evidence="2" type="ORF">TVAG_178830</name>
</gene>
<keyword evidence="3" id="KW-1185">Reference proteome</keyword>
<evidence type="ECO:0000313" key="2">
    <source>
        <dbReference type="EMBL" id="EAX92606.1"/>
    </source>
</evidence>
<feature type="transmembrane region" description="Helical" evidence="1">
    <location>
        <begin position="782"/>
        <end position="801"/>
    </location>
</feature>
<reference evidence="2" key="1">
    <citation type="submission" date="2006-10" db="EMBL/GenBank/DDBJ databases">
        <authorList>
            <person name="Amadeo P."/>
            <person name="Zhao Q."/>
            <person name="Wortman J."/>
            <person name="Fraser-Liggett C."/>
            <person name="Carlton J."/>
        </authorList>
    </citation>
    <scope>NUCLEOTIDE SEQUENCE</scope>
    <source>
        <strain evidence="2">G3</strain>
    </source>
</reference>
<dbReference type="AlphaFoldDB" id="A2FR54"/>
<feature type="transmembrane region" description="Helical" evidence="1">
    <location>
        <begin position="365"/>
        <end position="386"/>
    </location>
</feature>
<feature type="transmembrane region" description="Helical" evidence="1">
    <location>
        <begin position="457"/>
        <end position="474"/>
    </location>
</feature>
<dbReference type="OrthoDB" id="419138at2759"/>
<dbReference type="STRING" id="5722.A2FR54"/>
<dbReference type="PANTHER" id="PTHR21274">
    <property type="entry name" value="MECKELIN"/>
    <property type="match status" value="1"/>
</dbReference>
<keyword evidence="1" id="KW-1133">Transmembrane helix</keyword>
<feature type="transmembrane region" description="Helical" evidence="1">
    <location>
        <begin position="552"/>
        <end position="576"/>
    </location>
</feature>
<name>A2FR54_TRIV3</name>
<reference evidence="2" key="2">
    <citation type="journal article" date="2007" name="Science">
        <title>Draft genome sequence of the sexually transmitted pathogen Trichomonas vaginalis.</title>
        <authorList>
            <person name="Carlton J.M."/>
            <person name="Hirt R.P."/>
            <person name="Silva J.C."/>
            <person name="Delcher A.L."/>
            <person name="Schatz M."/>
            <person name="Zhao Q."/>
            <person name="Wortman J.R."/>
            <person name="Bidwell S.L."/>
            <person name="Alsmark U.C.M."/>
            <person name="Besteiro S."/>
            <person name="Sicheritz-Ponten T."/>
            <person name="Noel C.J."/>
            <person name="Dacks J.B."/>
            <person name="Foster P.G."/>
            <person name="Simillion C."/>
            <person name="Van de Peer Y."/>
            <person name="Miranda-Saavedra D."/>
            <person name="Barton G.J."/>
            <person name="Westrop G.D."/>
            <person name="Mueller S."/>
            <person name="Dessi D."/>
            <person name="Fiori P.L."/>
            <person name="Ren Q."/>
            <person name="Paulsen I."/>
            <person name="Zhang H."/>
            <person name="Bastida-Corcuera F.D."/>
            <person name="Simoes-Barbosa A."/>
            <person name="Brown M.T."/>
            <person name="Hayes R.D."/>
            <person name="Mukherjee M."/>
            <person name="Okumura C.Y."/>
            <person name="Schneider R."/>
            <person name="Smith A.J."/>
            <person name="Vanacova S."/>
            <person name="Villalvazo M."/>
            <person name="Haas B.J."/>
            <person name="Pertea M."/>
            <person name="Feldblyum T.V."/>
            <person name="Utterback T.R."/>
            <person name="Shu C.L."/>
            <person name="Osoegawa K."/>
            <person name="de Jong P.J."/>
            <person name="Hrdy I."/>
            <person name="Horvathova L."/>
            <person name="Zubacova Z."/>
            <person name="Dolezal P."/>
            <person name="Malik S.B."/>
            <person name="Logsdon J.M. Jr."/>
            <person name="Henze K."/>
            <person name="Gupta A."/>
            <person name="Wang C.C."/>
            <person name="Dunne R.L."/>
            <person name="Upcroft J.A."/>
            <person name="Upcroft P."/>
            <person name="White O."/>
            <person name="Salzberg S.L."/>
            <person name="Tang P."/>
            <person name="Chiu C.-H."/>
            <person name="Lee Y.-S."/>
            <person name="Embley T.M."/>
            <person name="Coombs G.H."/>
            <person name="Mottram J.C."/>
            <person name="Tachezy J."/>
            <person name="Fraser-Liggett C.M."/>
            <person name="Johnson P.J."/>
        </authorList>
    </citation>
    <scope>NUCLEOTIDE SEQUENCE [LARGE SCALE GENOMIC DNA]</scope>
    <source>
        <strain evidence="2">G3</strain>
    </source>
</reference>
<keyword evidence="1" id="KW-0812">Transmembrane</keyword>
<evidence type="ECO:0000256" key="1">
    <source>
        <dbReference type="SAM" id="Phobius"/>
    </source>
</evidence>
<evidence type="ECO:0000313" key="3">
    <source>
        <dbReference type="Proteomes" id="UP000001542"/>
    </source>
</evidence>
<dbReference type="RefSeq" id="XP_001305536.1">
    <property type="nucleotide sequence ID" value="XM_001305535.1"/>
</dbReference>
<dbReference type="Proteomes" id="UP000001542">
    <property type="component" value="Unassembled WGS sequence"/>
</dbReference>
<organism evidence="2 3">
    <name type="scientific">Trichomonas vaginalis (strain ATCC PRA-98 / G3)</name>
    <dbReference type="NCBI Taxonomy" id="412133"/>
    <lineage>
        <taxon>Eukaryota</taxon>
        <taxon>Metamonada</taxon>
        <taxon>Parabasalia</taxon>
        <taxon>Trichomonadida</taxon>
        <taxon>Trichomonadidae</taxon>
        <taxon>Trichomonas</taxon>
    </lineage>
</organism>
<feature type="transmembrane region" description="Helical" evidence="1">
    <location>
        <begin position="757"/>
        <end position="776"/>
    </location>
</feature>
<dbReference type="VEuPathDB" id="TrichDB:TVAGG3_0231840"/>
<proteinExistence type="predicted"/>
<dbReference type="EMBL" id="DS113957">
    <property type="protein sequence ID" value="EAX92606.1"/>
    <property type="molecule type" value="Genomic_DNA"/>
</dbReference>
<dbReference type="InParanoid" id="A2FR54"/>
<sequence length="822" mass="94126">MIFFLIPLFKSLENFPVYPQPTCATNFSFNTYTYACQAKWINPASAVYNADTQEFSCSDSTYAVLFEDGDQVCKSVDDIDTTKYTEITFHKLYYNNDLISDFAAGDINTTYLSKLKINYAICKSVQLQPHRSCQVIANYYASVGYKETDKAYTTYTNLFNPSTKSGGLYGYSYWLRGIPWVSYPSSIGQVDDNDLISTTFEYKDVLTFILARYDEDGNFMGYKKMTDNFVYCGGNNNVTQIWRVIGSNYESKCSLNITEMNYQDNHYMYEPFFLDNNVLRPVPIMITGQSTNRPYRRFFITADYLLNNKIRYASSIKLTITLKDGSKDEILPPLFEINYTTVLSTTTSTHPFEFSTTYTETFTKFWRSVIIVSAVFGALAFAYFLFKAFTYVQHFGEDGIDGNVILGIFGEILHISGVLLFFIVFVFSFYLLCFFKWQKSLFMFLPDISDLKNLTIMQWVAFGCVAVSVIVKIIKTARTDVFLIDWETPREKGFPVSSWRRLMISNEWVRLFTIRSYSVPLTLIILLFILTGFKTNLMAMPIPYTLLVDLGIPYKILIFAYTSFLWLLFMLAQWIFNTFIRWGILRNPFCNFLDLCAMSNCSVIIMVSNSYGYYLHGRSVHVHADENMIALHNQLASEAEGSVGLRGLVSGTTDQVFEIYLTQGFRAAFRQTYDSVQSVVRPRALAGEKNITWASVSLEALQSYDHLNQFLQKFISDETNYEVRPAPFSQQALGIAPAVKDKSVFLVERDISFKNSMLAGIEWTLMIFYVLLFAGIESETNSPPIAAFVTFLVDLIIVKLTRNRGRSNAAKKSLIDNRFILS</sequence>
<evidence type="ECO:0008006" key="4">
    <source>
        <dbReference type="Google" id="ProtNLM"/>
    </source>
</evidence>
<dbReference type="SMR" id="A2FR54"/>
<feature type="transmembrane region" description="Helical" evidence="1">
    <location>
        <begin position="418"/>
        <end position="437"/>
    </location>
</feature>